<accession>A0A0B7AM59</accession>
<gene>
    <name evidence="1" type="primary">ORF123713</name>
</gene>
<dbReference type="EMBL" id="HACG01034120">
    <property type="protein sequence ID" value="CEK80985.1"/>
    <property type="molecule type" value="Transcribed_RNA"/>
</dbReference>
<name>A0A0B7AM59_9EUPU</name>
<reference evidence="1" key="1">
    <citation type="submission" date="2014-12" db="EMBL/GenBank/DDBJ databases">
        <title>Insight into the proteome of Arion vulgaris.</title>
        <authorList>
            <person name="Aradska J."/>
            <person name="Bulat T."/>
            <person name="Smidak R."/>
            <person name="Sarate P."/>
            <person name="Gangsoo J."/>
            <person name="Sialana F."/>
            <person name="Bilban M."/>
            <person name="Lubec G."/>
        </authorList>
    </citation>
    <scope>NUCLEOTIDE SEQUENCE</scope>
    <source>
        <tissue evidence="1">Skin</tissue>
    </source>
</reference>
<dbReference type="AlphaFoldDB" id="A0A0B7AM59"/>
<organism evidence="1">
    <name type="scientific">Arion vulgaris</name>
    <dbReference type="NCBI Taxonomy" id="1028688"/>
    <lineage>
        <taxon>Eukaryota</taxon>
        <taxon>Metazoa</taxon>
        <taxon>Spiralia</taxon>
        <taxon>Lophotrochozoa</taxon>
        <taxon>Mollusca</taxon>
        <taxon>Gastropoda</taxon>
        <taxon>Heterobranchia</taxon>
        <taxon>Euthyneura</taxon>
        <taxon>Panpulmonata</taxon>
        <taxon>Eupulmonata</taxon>
        <taxon>Stylommatophora</taxon>
        <taxon>Helicina</taxon>
        <taxon>Arionoidea</taxon>
        <taxon>Arionidae</taxon>
        <taxon>Arion</taxon>
    </lineage>
</organism>
<protein>
    <submittedName>
        <fullName evidence="1">Uncharacterized protein</fullName>
    </submittedName>
</protein>
<sequence>MQVLRSSKVHNRQTVTWMSQAPKWSVPLKRADYNIRPPQAMMTLASDLCCCTSLVYAEVTVESNPRTQSPTTATIQIHY</sequence>
<proteinExistence type="predicted"/>
<evidence type="ECO:0000313" key="1">
    <source>
        <dbReference type="EMBL" id="CEK80985.1"/>
    </source>
</evidence>